<reference evidence="3" key="1">
    <citation type="submission" date="2022-04" db="EMBL/GenBank/DDBJ databases">
        <title>Tomato heritable bacteria conferring resistance against bacterial wilt.</title>
        <authorList>
            <person name="Yin J."/>
        </authorList>
    </citation>
    <scope>NUCLEOTIDE SEQUENCE</scope>
    <source>
        <strain evidence="3">Cra20</strain>
    </source>
</reference>
<dbReference type="EMBL" id="JALMLT010000001">
    <property type="protein sequence ID" value="MDT8757456.1"/>
    <property type="molecule type" value="Genomic_DNA"/>
</dbReference>
<proteinExistence type="predicted"/>
<dbReference type="InterPro" id="IPR036761">
    <property type="entry name" value="TTHA0802/YceI-like_sf"/>
</dbReference>
<dbReference type="Pfam" id="PF04264">
    <property type="entry name" value="YceI"/>
    <property type="match status" value="1"/>
</dbReference>
<gene>
    <name evidence="3" type="ORF">MZO42_01975</name>
</gene>
<protein>
    <submittedName>
        <fullName evidence="3">YceI family protein</fullName>
    </submittedName>
</protein>
<dbReference type="InterPro" id="IPR007372">
    <property type="entry name" value="Lipid/polyisoprenoid-bd_YceI"/>
</dbReference>
<sequence length="213" mass="22303">MRIRTIALAATLIVATPLVAQQAMQVPGSKNPALVTAGSYTLDPKHSLIEWTVDHFGFSPYFGLFGAPTGTLTLDPKNPAAAKVDVAIPVSRVLTANPDLTAHLLRAPKEAGGKPDFFGPTPADARFVSTKVVAKGQTASVTGNLTLNGVTRPVTLQVSFYGAGKSAPQMGGKENLGFEAVGTIRRSEFGLSFLVPVVSDEVKLKIAAAFTKD</sequence>
<feature type="chain" id="PRO_5047337087" evidence="1">
    <location>
        <begin position="21"/>
        <end position="213"/>
    </location>
</feature>
<comment type="caution">
    <text evidence="3">The sequence shown here is derived from an EMBL/GenBank/DDBJ whole genome shotgun (WGS) entry which is preliminary data.</text>
</comment>
<dbReference type="PANTHER" id="PTHR34406">
    <property type="entry name" value="PROTEIN YCEI"/>
    <property type="match status" value="1"/>
</dbReference>
<dbReference type="Gene3D" id="2.40.128.110">
    <property type="entry name" value="Lipid/polyisoprenoid-binding, YceI-like"/>
    <property type="match status" value="1"/>
</dbReference>
<dbReference type="PANTHER" id="PTHR34406:SF1">
    <property type="entry name" value="PROTEIN YCEI"/>
    <property type="match status" value="1"/>
</dbReference>
<feature type="domain" description="Lipid/polyisoprenoid-binding YceI-like" evidence="2">
    <location>
        <begin position="39"/>
        <end position="211"/>
    </location>
</feature>
<name>A0ABU3N1R2_9SPHN</name>
<feature type="signal peptide" evidence="1">
    <location>
        <begin position="1"/>
        <end position="20"/>
    </location>
</feature>
<organism evidence="3">
    <name type="scientific">Sphingomonas psychrotolerans</name>
    <dbReference type="NCBI Taxonomy" id="1327635"/>
    <lineage>
        <taxon>Bacteria</taxon>
        <taxon>Pseudomonadati</taxon>
        <taxon>Pseudomonadota</taxon>
        <taxon>Alphaproteobacteria</taxon>
        <taxon>Sphingomonadales</taxon>
        <taxon>Sphingomonadaceae</taxon>
        <taxon>Sphingomonas</taxon>
    </lineage>
</organism>
<keyword evidence="1" id="KW-0732">Signal</keyword>
<accession>A0ABU3N1R2</accession>
<dbReference type="SMART" id="SM00867">
    <property type="entry name" value="YceI"/>
    <property type="match status" value="1"/>
</dbReference>
<evidence type="ECO:0000259" key="2">
    <source>
        <dbReference type="SMART" id="SM00867"/>
    </source>
</evidence>
<evidence type="ECO:0000313" key="3">
    <source>
        <dbReference type="EMBL" id="MDT8757456.1"/>
    </source>
</evidence>
<evidence type="ECO:0000256" key="1">
    <source>
        <dbReference type="SAM" id="SignalP"/>
    </source>
</evidence>
<dbReference type="SUPFAM" id="SSF101874">
    <property type="entry name" value="YceI-like"/>
    <property type="match status" value="1"/>
</dbReference>